<dbReference type="SUPFAM" id="SSF54736">
    <property type="entry name" value="ClpS-like"/>
    <property type="match status" value="1"/>
</dbReference>
<sequence length="238" mass="25596">MDEPLPEEIARFIAAAVVTGDLVLPYHYPAIDELAAFQIGYRSHGLTGESLVSCEDGGWQPGWLVIAQNYFGDPFFIDTGEGAAGFPVHYAPHGAGRWDAITVAPSCREFGAALAHLQGTGDADALEAIISGDPDHPLWREAIAERRERAEDDAVEPAYDPRAIEQGDLIVTDLGPHKMKVIRLLREVLGLSLQDAMALSAQPDILVGSGPRVSFGWIERDLIAQGASVTFRPQAGDA</sequence>
<gene>
    <name evidence="1" type="ORF">GRI97_11510</name>
</gene>
<evidence type="ECO:0000313" key="2">
    <source>
        <dbReference type="Proteomes" id="UP000469430"/>
    </source>
</evidence>
<dbReference type="Proteomes" id="UP000469430">
    <property type="component" value="Unassembled WGS sequence"/>
</dbReference>
<comment type="caution">
    <text evidence="1">The sequence shown here is derived from an EMBL/GenBank/DDBJ whole genome shotgun (WGS) entry which is preliminary data.</text>
</comment>
<dbReference type="RefSeq" id="WP_161391320.1">
    <property type="nucleotide sequence ID" value="NZ_JBHSCP010000001.1"/>
</dbReference>
<dbReference type="InterPro" id="IPR014719">
    <property type="entry name" value="Ribosomal_bL12_C/ClpS-like"/>
</dbReference>
<proteinExistence type="predicted"/>
<accession>A0A6I4TTT9</accession>
<protein>
    <recommendedName>
        <fullName evidence="3">Ribosomal protein L7/L12 C-terminal domain-containing protein</fullName>
    </recommendedName>
</protein>
<evidence type="ECO:0000313" key="1">
    <source>
        <dbReference type="EMBL" id="MXO99615.1"/>
    </source>
</evidence>
<dbReference type="AlphaFoldDB" id="A0A6I4TTT9"/>
<keyword evidence="2" id="KW-1185">Reference proteome</keyword>
<dbReference type="OrthoDB" id="8444591at2"/>
<dbReference type="EMBL" id="WTYJ01000002">
    <property type="protein sequence ID" value="MXO99615.1"/>
    <property type="molecule type" value="Genomic_DNA"/>
</dbReference>
<reference evidence="1 2" key="1">
    <citation type="submission" date="2019-12" db="EMBL/GenBank/DDBJ databases">
        <title>Genomic-based taxomic classification of the family Erythrobacteraceae.</title>
        <authorList>
            <person name="Xu L."/>
        </authorList>
    </citation>
    <scope>NUCLEOTIDE SEQUENCE [LARGE SCALE GENOMIC DNA]</scope>
    <source>
        <strain evidence="1 2">S36</strain>
    </source>
</reference>
<name>A0A6I4TTT9_9SPHN</name>
<evidence type="ECO:0008006" key="3">
    <source>
        <dbReference type="Google" id="ProtNLM"/>
    </source>
</evidence>
<organism evidence="1 2">
    <name type="scientific">Croceibacterium xixiisoli</name>
    <dbReference type="NCBI Taxonomy" id="1476466"/>
    <lineage>
        <taxon>Bacteria</taxon>
        <taxon>Pseudomonadati</taxon>
        <taxon>Pseudomonadota</taxon>
        <taxon>Alphaproteobacteria</taxon>
        <taxon>Sphingomonadales</taxon>
        <taxon>Erythrobacteraceae</taxon>
        <taxon>Croceibacterium</taxon>
    </lineage>
</organism>